<feature type="region of interest" description="Disordered" evidence="1">
    <location>
        <begin position="268"/>
        <end position="291"/>
    </location>
</feature>
<evidence type="ECO:0008006" key="4">
    <source>
        <dbReference type="Google" id="ProtNLM"/>
    </source>
</evidence>
<name>A0ABD3SYV5_9LAMI</name>
<dbReference type="PANTHER" id="PTHR33334">
    <property type="entry name" value="PROTEIN LNK1"/>
    <property type="match status" value="1"/>
</dbReference>
<feature type="compositionally biased region" description="Low complexity" evidence="1">
    <location>
        <begin position="272"/>
        <end position="289"/>
    </location>
</feature>
<dbReference type="EMBL" id="JBJXBP010000005">
    <property type="protein sequence ID" value="KAL3829790.1"/>
    <property type="molecule type" value="Genomic_DNA"/>
</dbReference>
<feature type="compositionally biased region" description="Basic and acidic residues" evidence="1">
    <location>
        <begin position="89"/>
        <end position="101"/>
    </location>
</feature>
<dbReference type="PANTHER" id="PTHR33334:SF5">
    <property type="entry name" value="PROTEIN LNK2"/>
    <property type="match status" value="1"/>
</dbReference>
<dbReference type="AlphaFoldDB" id="A0ABD3SYV5"/>
<keyword evidence="3" id="KW-1185">Reference proteome</keyword>
<dbReference type="InterPro" id="IPR039928">
    <property type="entry name" value="LNK"/>
</dbReference>
<protein>
    <recommendedName>
        <fullName evidence="4">Protein LNK2</fullName>
    </recommendedName>
</protein>
<feature type="region of interest" description="Disordered" evidence="1">
    <location>
        <begin position="72"/>
        <end position="115"/>
    </location>
</feature>
<evidence type="ECO:0000313" key="2">
    <source>
        <dbReference type="EMBL" id="KAL3829790.1"/>
    </source>
</evidence>
<proteinExistence type="predicted"/>
<reference evidence="2 3" key="1">
    <citation type="submission" date="2024-12" db="EMBL/GenBank/DDBJ databases">
        <title>The unique morphological basis and parallel evolutionary history of personate flowers in Penstemon.</title>
        <authorList>
            <person name="Depatie T.H."/>
            <person name="Wessinger C.A."/>
        </authorList>
    </citation>
    <scope>NUCLEOTIDE SEQUENCE [LARGE SCALE GENOMIC DNA]</scope>
    <source>
        <strain evidence="2">WTNN_2</strain>
        <tissue evidence="2">Leaf</tissue>
    </source>
</reference>
<comment type="caution">
    <text evidence="2">The sequence shown here is derived from an EMBL/GenBank/DDBJ whole genome shotgun (WGS) entry which is preliminary data.</text>
</comment>
<evidence type="ECO:0000256" key="1">
    <source>
        <dbReference type="SAM" id="MobiDB-lite"/>
    </source>
</evidence>
<gene>
    <name evidence="2" type="ORF">ACJIZ3_018592</name>
</gene>
<accession>A0ABD3SYV5</accession>
<feature type="region of interest" description="Disordered" evidence="1">
    <location>
        <begin position="151"/>
        <end position="174"/>
    </location>
</feature>
<sequence>MFDWNDEELTDIVWGEPVESDDHTVPYPDRTELKKPIIKSEDRDELIRSSRYEIRDPGTGFGLYSSLSSAAKLDPDTMATDASNNSSSLRDDTTQFDKDSELFQNPSDEGEQGGFVDYDWANIGSFDDLERIFSNDDPVFGDISGGNADELWSSSKDVTSSPHGPLSGDSSDLPLGALRTSKLNEISSHTPKNVQASIDTIGDSGGKSKLLVKEKILETSGTTQGCPKQLDNLTAVTHNVLDKGKGQKRLLKVRKTDKESEVRQLNDLCGTSSSSQSPFPQVSSQYSPSMVKQYPPGISQKRQLWRPESLQQKHYSGPVLASPLGGNMLNYYPTPSGLAQFHPGEGNCELMSSGYEVPLASANSLKKSVDAAVKPPAMTPKEKIEKLRRRQQMRAILAIQKQQQQFGNQVSVIEHPTMEGGSIEVDENLSSLPYNADSPLEQDDSKTISMSFNNCSVEESVLYQLQDTITKLDIRIRLCIRDSLFRLAESALQRQYPGETRGTNRSSRDEAIADMDISDNERFTRMSDVETDTNPIDRTVAHLLFHRPLETPELPVSANFPCETKGDSLTNGCLTENSQMTSLTCGIFFDEDVSKKHLCLDTPDNASNNKKVDGIFEASK</sequence>
<dbReference type="Proteomes" id="UP001634393">
    <property type="component" value="Unassembled WGS sequence"/>
</dbReference>
<evidence type="ECO:0000313" key="3">
    <source>
        <dbReference type="Proteomes" id="UP001634393"/>
    </source>
</evidence>
<feature type="compositionally biased region" description="Polar residues" evidence="1">
    <location>
        <begin position="152"/>
        <end position="162"/>
    </location>
</feature>
<organism evidence="2 3">
    <name type="scientific">Penstemon smallii</name>
    <dbReference type="NCBI Taxonomy" id="265156"/>
    <lineage>
        <taxon>Eukaryota</taxon>
        <taxon>Viridiplantae</taxon>
        <taxon>Streptophyta</taxon>
        <taxon>Embryophyta</taxon>
        <taxon>Tracheophyta</taxon>
        <taxon>Spermatophyta</taxon>
        <taxon>Magnoliopsida</taxon>
        <taxon>eudicotyledons</taxon>
        <taxon>Gunneridae</taxon>
        <taxon>Pentapetalae</taxon>
        <taxon>asterids</taxon>
        <taxon>lamiids</taxon>
        <taxon>Lamiales</taxon>
        <taxon>Plantaginaceae</taxon>
        <taxon>Cheloneae</taxon>
        <taxon>Penstemon</taxon>
    </lineage>
</organism>